<dbReference type="EMBL" id="PEYM01000139">
    <property type="protein sequence ID" value="PIS28307.1"/>
    <property type="molecule type" value="Genomic_DNA"/>
</dbReference>
<name>A0A2H0XTQ3_UNCSA</name>
<dbReference type="SMART" id="SM00028">
    <property type="entry name" value="TPR"/>
    <property type="match status" value="4"/>
</dbReference>
<gene>
    <name evidence="2" type="ORF">COT42_08470</name>
</gene>
<feature type="region of interest" description="Disordered" evidence="1">
    <location>
        <begin position="590"/>
        <end position="615"/>
    </location>
</feature>
<evidence type="ECO:0000256" key="1">
    <source>
        <dbReference type="SAM" id="MobiDB-lite"/>
    </source>
</evidence>
<dbReference type="AlphaFoldDB" id="A0A2H0XTQ3"/>
<reference evidence="2 3" key="1">
    <citation type="submission" date="2017-09" db="EMBL/GenBank/DDBJ databases">
        <title>Depth-based differentiation of microbial function through sediment-hosted aquifers and enrichment of novel symbionts in the deep terrestrial subsurface.</title>
        <authorList>
            <person name="Probst A.J."/>
            <person name="Ladd B."/>
            <person name="Jarett J.K."/>
            <person name="Geller-Mcgrath D.E."/>
            <person name="Sieber C.M."/>
            <person name="Emerson J.B."/>
            <person name="Anantharaman K."/>
            <person name="Thomas B.C."/>
            <person name="Malmstrom R."/>
            <person name="Stieglmeier M."/>
            <person name="Klingl A."/>
            <person name="Woyke T."/>
            <person name="Ryan C.M."/>
            <person name="Banfield J.F."/>
        </authorList>
    </citation>
    <scope>NUCLEOTIDE SEQUENCE [LARGE SCALE GENOMIC DNA]</scope>
    <source>
        <strain evidence="2">CG08_land_8_20_14_0_20_45_16</strain>
    </source>
</reference>
<organism evidence="2 3">
    <name type="scientific">Candidatus Saganbacteria bacterium CG08_land_8_20_14_0_20_45_16</name>
    <dbReference type="NCBI Taxonomy" id="2014293"/>
    <lineage>
        <taxon>Bacteria</taxon>
        <taxon>Bacillati</taxon>
        <taxon>Saganbacteria</taxon>
    </lineage>
</organism>
<accession>A0A2H0XTQ3</accession>
<dbReference type="Gene3D" id="1.25.40.10">
    <property type="entry name" value="Tetratricopeptide repeat domain"/>
    <property type="match status" value="2"/>
</dbReference>
<protein>
    <submittedName>
        <fullName evidence="2">Uncharacterized protein</fullName>
    </submittedName>
</protein>
<evidence type="ECO:0000313" key="2">
    <source>
        <dbReference type="EMBL" id="PIS28307.1"/>
    </source>
</evidence>
<dbReference type="InterPro" id="IPR011990">
    <property type="entry name" value="TPR-like_helical_dom_sf"/>
</dbReference>
<comment type="caution">
    <text evidence="2">The sequence shown here is derived from an EMBL/GenBank/DDBJ whole genome shotgun (WGS) entry which is preliminary data.</text>
</comment>
<proteinExistence type="predicted"/>
<evidence type="ECO:0000313" key="3">
    <source>
        <dbReference type="Proteomes" id="UP000231343"/>
    </source>
</evidence>
<dbReference type="Proteomes" id="UP000231343">
    <property type="component" value="Unassembled WGS sequence"/>
</dbReference>
<dbReference type="SUPFAM" id="SSF48452">
    <property type="entry name" value="TPR-like"/>
    <property type="match status" value="2"/>
</dbReference>
<dbReference type="InterPro" id="IPR019734">
    <property type="entry name" value="TPR_rpt"/>
</dbReference>
<sequence length="709" mass="79410">MGFSVGPYGISHSRIDTGNSDIFGHRLGQAGGPACGRRRVRIINDLLLGPPILRPMDRANRQVLENRFKSKGTTLLEKARIAYELAYDAFQRNDFEVAYRFLDKYETLLGQAKNDTPTTRQQSLALRGQMLYKCGENDEAIKVLSEAIEALNQGAFSDHPSQLYYLRAYAHYAKGELVEAYDDLLEGDNHVIEGEGFEIARLFIYLEMSGRTSPALDQASLLYERGLEGIKVLQAQENITPQGRALLQMQKAAIFCQQKKVVEAYEILKSITSQMKTFPQRYLEQFLTLLTFCIQSKDEGAIIFKLDDLNLLIDYHKKNKFVLKPEVIKELFYMRFIINSGKQGQNKCLKDIKAAQALVNDPNNELDLKVTLELIKALQHSDQTVDIALLDFALASPLLEPQDRFKLLGLRATLKRDNGDLAGAMEDLDTGAAIKESPPAAYLLNRSDFVVILLMQGKFSRSIEISSVVIDHAACTPKLRAQTCHNRGVALLVSGFYAQAIIDFESVLELGETSGFSAAQTKVTRHMLALAMFHSGRQENAYLFLQEQEGYFDQDIAKEIMRRFPTFVDKVEAFAQAFARWQRAQSKPNIVRLSPAEPALPARKPPANKKPREAATLPTQKLARGSRRLITTGSGVIVTIVKNGSQVEITCNIPSQEPGEAEEVRSTTLNCKSRRQQKGYVDPRKIFNQRNAGFVLGYLKSALPEGFIP</sequence>